<proteinExistence type="predicted"/>
<protein>
    <recommendedName>
        <fullName evidence="3">Mobilization protein</fullName>
    </recommendedName>
</protein>
<reference evidence="2" key="1">
    <citation type="submission" date="2017-04" db="EMBL/GenBank/DDBJ databases">
        <title>Genome evolution of the luminous symbionts of deep sea anglerfish.</title>
        <authorList>
            <person name="Hendry T.A."/>
        </authorList>
    </citation>
    <scope>NUCLEOTIDE SEQUENCE [LARGE SCALE GENOMIC DNA]</scope>
    <source>
        <plasmid evidence="2">pmj2</plasmid>
    </source>
</reference>
<name>A0A2A5T734_9GAMM</name>
<evidence type="ECO:0000313" key="1">
    <source>
        <dbReference type="EMBL" id="PCS24019.1"/>
    </source>
</evidence>
<geneLocation type="plasmid" evidence="2">
    <name>pmj2</name>
</geneLocation>
<keyword evidence="1" id="KW-0614">Plasmid</keyword>
<dbReference type="GeneID" id="66950666"/>
<keyword evidence="2" id="KW-1185">Reference proteome</keyword>
<dbReference type="AlphaFoldDB" id="A0A2A5T734"/>
<accession>A0A2A5T734</accession>
<comment type="caution">
    <text evidence="1">The sequence shown here is derived from an EMBL/GenBank/DDBJ whole genome shotgun (WGS) entry which is preliminary data.</text>
</comment>
<organism evidence="1 2">
    <name type="scientific">Candidatus Enterovibrio escicola</name>
    <dbReference type="NCBI Taxonomy" id="1927127"/>
    <lineage>
        <taxon>Bacteria</taxon>
        <taxon>Pseudomonadati</taxon>
        <taxon>Pseudomonadota</taxon>
        <taxon>Gammaproteobacteria</taxon>
        <taxon>Vibrionales</taxon>
        <taxon>Vibrionaceae</taxon>
        <taxon>Enterovibrio</taxon>
    </lineage>
</organism>
<dbReference type="EMBL" id="NBYY01000007">
    <property type="protein sequence ID" value="PCS24019.1"/>
    <property type="molecule type" value="Genomic_DNA"/>
</dbReference>
<dbReference type="Proteomes" id="UP000219020">
    <property type="component" value="Plasmid pMJ2"/>
</dbReference>
<evidence type="ECO:0008006" key="3">
    <source>
        <dbReference type="Google" id="ProtNLM"/>
    </source>
</evidence>
<sequence length="251" mass="29846">MLIKQRDTSLKYPKAIKEEKTRLVLEWLLEFRFSSIKLLAKRIGSNYVNSNRFFNLLLNDGIIHAFKNVHTKNERYVMLTTAGLSYLEVLGRDISKSTTRVQHLGRYSHIIHDMAVQYAVLNRLDQFEEVIWDRHINLQDYQEKPDAIMLSPKGYWVALEYERWRKDTKRIFISFINHSSALSAKHYAGVFYLFDREADCKHYQKLFDSAEWPRYKRETKSGKVRTLDSSFKPDDVKNLRTCFVFIHEPVK</sequence>
<dbReference type="RefSeq" id="WP_097355548.1">
    <property type="nucleotide sequence ID" value="NZ_CAWNJE010000002.1"/>
</dbReference>
<evidence type="ECO:0000313" key="2">
    <source>
        <dbReference type="Proteomes" id="UP000219020"/>
    </source>
</evidence>
<gene>
    <name evidence="1" type="ORF">BTN49_0292</name>
</gene>